<comment type="subunit">
    <text evidence="2">Component of a cohesin-like complex composed of ScpA, ScpB and the Smc homodimer, in which ScpA and ScpB bind to the head domain of Smc. The presence of the three proteins is required for the association of the complex with DNA.</text>
</comment>
<organism evidence="4 5">
    <name type="scientific">Granulicella rosea</name>
    <dbReference type="NCBI Taxonomy" id="474952"/>
    <lineage>
        <taxon>Bacteria</taxon>
        <taxon>Pseudomonadati</taxon>
        <taxon>Acidobacteriota</taxon>
        <taxon>Terriglobia</taxon>
        <taxon>Terriglobales</taxon>
        <taxon>Acidobacteriaceae</taxon>
        <taxon>Granulicella</taxon>
    </lineage>
</organism>
<accession>A0A239LG68</accession>
<comment type="function">
    <text evidence="2">Participates in chromosomal partition during cell division. May act via the formation of a condensin-like complex containing Smc and ScpB that pull DNA away from mid-cell into both cell halves.</text>
</comment>
<dbReference type="EMBL" id="FZOU01000007">
    <property type="protein sequence ID" value="SNT29626.1"/>
    <property type="molecule type" value="Genomic_DNA"/>
</dbReference>
<evidence type="ECO:0000256" key="1">
    <source>
        <dbReference type="ARBA" id="ARBA00044777"/>
    </source>
</evidence>
<dbReference type="GO" id="GO:0005737">
    <property type="term" value="C:cytoplasm"/>
    <property type="evidence" value="ECO:0007669"/>
    <property type="project" value="UniProtKB-SubCell"/>
</dbReference>
<feature type="compositionally biased region" description="Basic and acidic residues" evidence="3">
    <location>
        <begin position="37"/>
        <end position="48"/>
    </location>
</feature>
<dbReference type="Pfam" id="PF02616">
    <property type="entry name" value="SMC_ScpA"/>
    <property type="match status" value="1"/>
</dbReference>
<dbReference type="Proteomes" id="UP000198356">
    <property type="component" value="Unassembled WGS sequence"/>
</dbReference>
<gene>
    <name evidence="2" type="primary">scpA</name>
    <name evidence="4" type="ORF">SAMN05421770_10719</name>
</gene>
<dbReference type="Gene3D" id="6.10.250.2410">
    <property type="match status" value="1"/>
</dbReference>
<dbReference type="PANTHER" id="PTHR33969">
    <property type="entry name" value="SEGREGATION AND CONDENSATION PROTEIN A"/>
    <property type="match status" value="1"/>
</dbReference>
<evidence type="ECO:0000256" key="2">
    <source>
        <dbReference type="HAMAP-Rule" id="MF_01805"/>
    </source>
</evidence>
<dbReference type="OrthoDB" id="9811016at2"/>
<dbReference type="GO" id="GO:0007059">
    <property type="term" value="P:chromosome segregation"/>
    <property type="evidence" value="ECO:0007669"/>
    <property type="project" value="UniProtKB-UniRule"/>
</dbReference>
<feature type="compositionally biased region" description="Low complexity" evidence="3">
    <location>
        <begin position="12"/>
        <end position="28"/>
    </location>
</feature>
<keyword evidence="2" id="KW-0963">Cytoplasm</keyword>
<protein>
    <recommendedName>
        <fullName evidence="1 2">Segregation and condensation protein A</fullName>
    </recommendedName>
</protein>
<feature type="region of interest" description="Disordered" evidence="3">
    <location>
        <begin position="1"/>
        <end position="51"/>
    </location>
</feature>
<reference evidence="4 5" key="1">
    <citation type="submission" date="2017-06" db="EMBL/GenBank/DDBJ databases">
        <authorList>
            <person name="Kim H.J."/>
            <person name="Triplett B.A."/>
        </authorList>
    </citation>
    <scope>NUCLEOTIDE SEQUENCE [LARGE SCALE GENOMIC DNA]</scope>
    <source>
        <strain evidence="4 5">DSM 18704</strain>
    </source>
</reference>
<dbReference type="PANTHER" id="PTHR33969:SF2">
    <property type="entry name" value="SEGREGATION AND CONDENSATION PROTEIN A"/>
    <property type="match status" value="1"/>
</dbReference>
<comment type="similarity">
    <text evidence="2">Belongs to the ScpA family.</text>
</comment>
<keyword evidence="5" id="KW-1185">Reference proteome</keyword>
<name>A0A239LG68_9BACT</name>
<comment type="subcellular location">
    <subcellularLocation>
        <location evidence="2">Cytoplasm</location>
    </subcellularLocation>
    <text evidence="2">Associated with two foci at the outer edges of the nucleoid region in young cells, and at four foci within both cell halves in older cells.</text>
</comment>
<dbReference type="GO" id="GO:0006260">
    <property type="term" value="P:DNA replication"/>
    <property type="evidence" value="ECO:0007669"/>
    <property type="project" value="UniProtKB-UniRule"/>
</dbReference>
<evidence type="ECO:0000256" key="3">
    <source>
        <dbReference type="SAM" id="MobiDB-lite"/>
    </source>
</evidence>
<dbReference type="HAMAP" id="MF_01805">
    <property type="entry name" value="ScpA"/>
    <property type="match status" value="1"/>
</dbReference>
<keyword evidence="2" id="KW-0131">Cell cycle</keyword>
<evidence type="ECO:0000313" key="4">
    <source>
        <dbReference type="EMBL" id="SNT29626.1"/>
    </source>
</evidence>
<keyword evidence="2" id="KW-0132">Cell division</keyword>
<dbReference type="AlphaFoldDB" id="A0A239LG68"/>
<evidence type="ECO:0000313" key="5">
    <source>
        <dbReference type="Proteomes" id="UP000198356"/>
    </source>
</evidence>
<keyword evidence="2" id="KW-0159">Chromosome partition</keyword>
<dbReference type="RefSeq" id="WP_089409655.1">
    <property type="nucleotide sequence ID" value="NZ_FZOU01000007.1"/>
</dbReference>
<dbReference type="GO" id="GO:0051301">
    <property type="term" value="P:cell division"/>
    <property type="evidence" value="ECO:0007669"/>
    <property type="project" value="UniProtKB-KW"/>
</dbReference>
<proteinExistence type="inferred from homology"/>
<sequence>MAEDILQPESIAEQQPEAVAAEPFALAPKPTPPPPPEPKKPAPPREEGSLSPFSITVGQVYDGPMDLLLDLIRKQNIDIYDIPIGRITGQFLEYTHHLKSTDVDAAGEFIYMASLLIHIKSKVLLPRDPSDVAGGEAEDPRRELVERLLEHERFKSAAQMLMQKQQVEEATWSNPGIREFKEDSGAEQEIAADTVDLVRIFQDILARLRSRPVLNVDEESVTVAQMIDYVKRRLLMEDRAVSLRRLLHNTHTERAVICMFLALLELVRLQAVLLHQPNQLGDILIKKTDGFDQVFEDQQSVRDDWS</sequence>
<dbReference type="InterPro" id="IPR003768">
    <property type="entry name" value="ScpA"/>
</dbReference>